<dbReference type="PANTHER" id="PTHR18884">
    <property type="entry name" value="SEPTIN"/>
    <property type="match status" value="1"/>
</dbReference>
<gene>
    <name evidence="11" type="primary">SEPTIN11</name>
    <name evidence="11" type="ORF">TNCT_688441</name>
</gene>
<dbReference type="PIRSF" id="PIRSF006698">
    <property type="entry name" value="Septin"/>
    <property type="match status" value="1"/>
</dbReference>
<comment type="subcellular location">
    <subcellularLocation>
        <location evidence="1">Cleavage furrow</location>
    </subcellularLocation>
</comment>
<evidence type="ECO:0000256" key="7">
    <source>
        <dbReference type="PIRNR" id="PIRNR006698"/>
    </source>
</evidence>
<comment type="similarity">
    <text evidence="7 8">Belongs to the TRAFAC class TrmE-Era-EngA-EngB-Septin-like GTPase superfamily. Septin GTPase family.</text>
</comment>
<name>A0A8X6H962_TRICU</name>
<evidence type="ECO:0000256" key="4">
    <source>
        <dbReference type="ARBA" id="ARBA00023054"/>
    </source>
</evidence>
<feature type="coiled-coil region" evidence="9">
    <location>
        <begin position="321"/>
        <end position="392"/>
    </location>
</feature>
<evidence type="ECO:0000313" key="12">
    <source>
        <dbReference type="Proteomes" id="UP000887116"/>
    </source>
</evidence>
<keyword evidence="2" id="KW-0132">Cell division</keyword>
<evidence type="ECO:0000259" key="10">
    <source>
        <dbReference type="PROSITE" id="PS51719"/>
    </source>
</evidence>
<keyword evidence="6" id="KW-0131">Cell cycle</keyword>
<accession>A0A8X6H962</accession>
<organism evidence="11 12">
    <name type="scientific">Trichonephila clavata</name>
    <name type="common">Joro spider</name>
    <name type="synonym">Nephila clavata</name>
    <dbReference type="NCBI Taxonomy" id="2740835"/>
    <lineage>
        <taxon>Eukaryota</taxon>
        <taxon>Metazoa</taxon>
        <taxon>Ecdysozoa</taxon>
        <taxon>Arthropoda</taxon>
        <taxon>Chelicerata</taxon>
        <taxon>Arachnida</taxon>
        <taxon>Araneae</taxon>
        <taxon>Araneomorphae</taxon>
        <taxon>Entelegynae</taxon>
        <taxon>Araneoidea</taxon>
        <taxon>Nephilidae</taxon>
        <taxon>Trichonephila</taxon>
    </lineage>
</organism>
<dbReference type="GO" id="GO:0032154">
    <property type="term" value="C:cleavage furrow"/>
    <property type="evidence" value="ECO:0007669"/>
    <property type="project" value="UniProtKB-SubCell"/>
</dbReference>
<dbReference type="FunFam" id="3.40.50.300:FF:000162">
    <property type="entry name" value="septin-7 isoform X1"/>
    <property type="match status" value="1"/>
</dbReference>
<evidence type="ECO:0000256" key="6">
    <source>
        <dbReference type="ARBA" id="ARBA00023306"/>
    </source>
</evidence>
<dbReference type="OrthoDB" id="416553at2759"/>
<dbReference type="InterPro" id="IPR030379">
    <property type="entry name" value="G_SEPTIN_dom"/>
</dbReference>
<dbReference type="InterPro" id="IPR016491">
    <property type="entry name" value="Septin"/>
</dbReference>
<evidence type="ECO:0000256" key="1">
    <source>
        <dbReference type="ARBA" id="ARBA00004626"/>
    </source>
</evidence>
<evidence type="ECO:0000313" key="11">
    <source>
        <dbReference type="EMBL" id="GFR19591.1"/>
    </source>
</evidence>
<dbReference type="PROSITE" id="PS51719">
    <property type="entry name" value="G_SEPTIN"/>
    <property type="match status" value="1"/>
</dbReference>
<feature type="domain" description="Septin-type G" evidence="10">
    <location>
        <begin position="38"/>
        <end position="305"/>
    </location>
</feature>
<protein>
    <recommendedName>
        <fullName evidence="7">Septin</fullName>
    </recommendedName>
</protein>
<comment type="caution">
    <text evidence="11">The sequence shown here is derived from an EMBL/GenBank/DDBJ whole genome shotgun (WGS) entry which is preliminary data.</text>
</comment>
<dbReference type="SUPFAM" id="SSF52540">
    <property type="entry name" value="P-loop containing nucleoside triphosphate hydrolases"/>
    <property type="match status" value="1"/>
</dbReference>
<dbReference type="Gene3D" id="3.40.50.300">
    <property type="entry name" value="P-loop containing nucleotide triphosphate hydrolases"/>
    <property type="match status" value="1"/>
</dbReference>
<dbReference type="AlphaFoldDB" id="A0A8X6H962"/>
<dbReference type="CDD" id="cd01850">
    <property type="entry name" value="CDC_Septin"/>
    <property type="match status" value="1"/>
</dbReference>
<dbReference type="GO" id="GO:0005525">
    <property type="term" value="F:GTP binding"/>
    <property type="evidence" value="ECO:0007669"/>
    <property type="project" value="UniProtKB-UniRule"/>
</dbReference>
<evidence type="ECO:0000256" key="8">
    <source>
        <dbReference type="RuleBase" id="RU004560"/>
    </source>
</evidence>
<evidence type="ECO:0000256" key="2">
    <source>
        <dbReference type="ARBA" id="ARBA00022618"/>
    </source>
</evidence>
<keyword evidence="4 9" id="KW-0175">Coiled coil</keyword>
<reference evidence="11" key="1">
    <citation type="submission" date="2020-07" db="EMBL/GenBank/DDBJ databases">
        <title>Multicomponent nature underlies the extraordinary mechanical properties of spider dragline silk.</title>
        <authorList>
            <person name="Kono N."/>
            <person name="Nakamura H."/>
            <person name="Mori M."/>
            <person name="Yoshida Y."/>
            <person name="Ohtoshi R."/>
            <person name="Malay A.D."/>
            <person name="Moran D.A.P."/>
            <person name="Tomita M."/>
            <person name="Numata K."/>
            <person name="Arakawa K."/>
        </authorList>
    </citation>
    <scope>NUCLEOTIDE SEQUENCE</scope>
</reference>
<keyword evidence="3 8" id="KW-0547">Nucleotide-binding</keyword>
<sequence length="418" mass="48875">MGHKETHAISEVLRELPLTGHVGFDSLPYQQVKKSLLESFTFNILCVGETGIGKSTLISSLFNTEVGIGSNFSHKYSSVSLKSKKYHLKEKEVPLRLTVTETIGYGDQINKENCMEPILNFVDSQFEKCLQEELKFTRNIAKFQDTRIHVCLYFICPTGHTLKALDLLAIKLLSQKVNVLPLIAKADTLTKTELQNFKSNIRNELQREKVEIYNFLSDDDATTEHESEIIDIIPFAVVGSTEFVNIDGKLTRGRNYPWGTICINNENHSDFVTLREMLIEMHLEDLKRCTLEKHYENYRTERLKEFGFLDCQGGDGQNNLIFFLTEKEEEMRQKLQALEEEMMQSFVERAKKTEHNLVEEERKLREKYSAVQRDLEEQQNSLEEDREILLRDIDLFRKRKIAFELRKRDRKHERKFSF</sequence>
<proteinExistence type="inferred from homology"/>
<evidence type="ECO:0000256" key="3">
    <source>
        <dbReference type="ARBA" id="ARBA00022741"/>
    </source>
</evidence>
<evidence type="ECO:0000256" key="5">
    <source>
        <dbReference type="ARBA" id="ARBA00023134"/>
    </source>
</evidence>
<dbReference type="GO" id="GO:0005856">
    <property type="term" value="C:cytoskeleton"/>
    <property type="evidence" value="ECO:0007669"/>
    <property type="project" value="UniProtKB-ARBA"/>
</dbReference>
<keyword evidence="12" id="KW-1185">Reference proteome</keyword>
<evidence type="ECO:0000256" key="9">
    <source>
        <dbReference type="SAM" id="Coils"/>
    </source>
</evidence>
<dbReference type="InterPro" id="IPR027417">
    <property type="entry name" value="P-loop_NTPase"/>
</dbReference>
<keyword evidence="5 8" id="KW-0342">GTP-binding</keyword>
<dbReference type="Pfam" id="PF00735">
    <property type="entry name" value="Septin"/>
    <property type="match status" value="1"/>
</dbReference>
<dbReference type="Proteomes" id="UP000887116">
    <property type="component" value="Unassembled WGS sequence"/>
</dbReference>
<dbReference type="GO" id="GO:0051301">
    <property type="term" value="P:cell division"/>
    <property type="evidence" value="ECO:0007669"/>
    <property type="project" value="UniProtKB-KW"/>
</dbReference>
<dbReference type="EMBL" id="BMAO01037711">
    <property type="protein sequence ID" value="GFR19591.1"/>
    <property type="molecule type" value="Genomic_DNA"/>
</dbReference>